<dbReference type="PROSITE" id="PS50948">
    <property type="entry name" value="PAN"/>
    <property type="match status" value="1"/>
</dbReference>
<dbReference type="PANTHER" id="PTHR22803">
    <property type="entry name" value="MANNOSE, PHOSPHOLIPASE, LECTIN RECEPTOR RELATED"/>
    <property type="match status" value="1"/>
</dbReference>
<evidence type="ECO:0000313" key="5">
    <source>
        <dbReference type="Proteomes" id="UP000735302"/>
    </source>
</evidence>
<dbReference type="InterPro" id="IPR050111">
    <property type="entry name" value="C-type_lectin/snaclec_domain"/>
</dbReference>
<dbReference type="InterPro" id="IPR018378">
    <property type="entry name" value="C-type_lectin_CS"/>
</dbReference>
<gene>
    <name evidence="4" type="ORF">PoB_006260800</name>
</gene>
<dbReference type="Pfam" id="PF00059">
    <property type="entry name" value="Lectin_C"/>
    <property type="match status" value="1"/>
</dbReference>
<protein>
    <submittedName>
        <fullName evidence="4">C-type lectin</fullName>
    </submittedName>
</protein>
<feature type="domain" description="C-type lectin" evidence="2">
    <location>
        <begin position="102"/>
        <end position="207"/>
    </location>
</feature>
<dbReference type="PROSITE" id="PS50041">
    <property type="entry name" value="C_TYPE_LECTIN_2"/>
    <property type="match status" value="1"/>
</dbReference>
<dbReference type="AlphaFoldDB" id="A0AAV4CW44"/>
<dbReference type="Pfam" id="PF00024">
    <property type="entry name" value="PAN_1"/>
    <property type="match status" value="1"/>
</dbReference>
<dbReference type="SMART" id="SM00034">
    <property type="entry name" value="CLECT"/>
    <property type="match status" value="1"/>
</dbReference>
<organism evidence="4 5">
    <name type="scientific">Plakobranchus ocellatus</name>
    <dbReference type="NCBI Taxonomy" id="259542"/>
    <lineage>
        <taxon>Eukaryota</taxon>
        <taxon>Metazoa</taxon>
        <taxon>Spiralia</taxon>
        <taxon>Lophotrochozoa</taxon>
        <taxon>Mollusca</taxon>
        <taxon>Gastropoda</taxon>
        <taxon>Heterobranchia</taxon>
        <taxon>Euthyneura</taxon>
        <taxon>Panpulmonata</taxon>
        <taxon>Sacoglossa</taxon>
        <taxon>Placobranchoidea</taxon>
        <taxon>Plakobranchidae</taxon>
        <taxon>Plakobranchus</taxon>
    </lineage>
</organism>
<dbReference type="Gene3D" id="3.10.100.10">
    <property type="entry name" value="Mannose-Binding Protein A, subunit A"/>
    <property type="match status" value="1"/>
</dbReference>
<keyword evidence="5" id="KW-1185">Reference proteome</keyword>
<dbReference type="Proteomes" id="UP000735302">
    <property type="component" value="Unassembled WGS sequence"/>
</dbReference>
<evidence type="ECO:0000313" key="4">
    <source>
        <dbReference type="EMBL" id="GFO36103.1"/>
    </source>
</evidence>
<dbReference type="InterPro" id="IPR016187">
    <property type="entry name" value="CTDL_fold"/>
</dbReference>
<sequence>MDTNLCRHIPMFDNFLMKTFVLNDLRPVTSLSACAVRCTDNLECGSFFYIEVRGERLCQTHSILFSSAERADVNPGARYYQLTQGWCPFADGYMLNRKLSLCYRYVDKKQTWESAQTFCSQEGGHLLWLTSQEEADHVKHFLLSSSSDRRGQHVSVGIHMTDGQVWTLTDGRRVSFTDWAEGEPNSGRENCVLLAWFYSFQWNDSFCTGYQWPALCQLDRTGHT</sequence>
<dbReference type="PROSITE" id="PS00615">
    <property type="entry name" value="C_TYPE_LECTIN_1"/>
    <property type="match status" value="1"/>
</dbReference>
<dbReference type="InterPro" id="IPR003609">
    <property type="entry name" value="Pan_app"/>
</dbReference>
<name>A0AAV4CW44_9GAST</name>
<evidence type="ECO:0000256" key="1">
    <source>
        <dbReference type="ARBA" id="ARBA00023157"/>
    </source>
</evidence>
<accession>A0AAV4CW44</accession>
<dbReference type="InterPro" id="IPR001304">
    <property type="entry name" value="C-type_lectin-like"/>
</dbReference>
<evidence type="ECO:0000259" key="3">
    <source>
        <dbReference type="PROSITE" id="PS50948"/>
    </source>
</evidence>
<evidence type="ECO:0000259" key="2">
    <source>
        <dbReference type="PROSITE" id="PS50041"/>
    </source>
</evidence>
<comment type="caution">
    <text evidence="4">The sequence shown here is derived from an EMBL/GenBank/DDBJ whole genome shotgun (WGS) entry which is preliminary data.</text>
</comment>
<dbReference type="EMBL" id="BLXT01007044">
    <property type="protein sequence ID" value="GFO36103.1"/>
    <property type="molecule type" value="Genomic_DNA"/>
</dbReference>
<dbReference type="SUPFAM" id="SSF56436">
    <property type="entry name" value="C-type lectin-like"/>
    <property type="match status" value="1"/>
</dbReference>
<proteinExistence type="predicted"/>
<reference evidence="4 5" key="1">
    <citation type="journal article" date="2021" name="Elife">
        <title>Chloroplast acquisition without the gene transfer in kleptoplastic sea slugs, Plakobranchus ocellatus.</title>
        <authorList>
            <person name="Maeda T."/>
            <person name="Takahashi S."/>
            <person name="Yoshida T."/>
            <person name="Shimamura S."/>
            <person name="Takaki Y."/>
            <person name="Nagai Y."/>
            <person name="Toyoda A."/>
            <person name="Suzuki Y."/>
            <person name="Arimoto A."/>
            <person name="Ishii H."/>
            <person name="Satoh N."/>
            <person name="Nishiyama T."/>
            <person name="Hasebe M."/>
            <person name="Maruyama T."/>
            <person name="Minagawa J."/>
            <person name="Obokata J."/>
            <person name="Shigenobu S."/>
        </authorList>
    </citation>
    <scope>NUCLEOTIDE SEQUENCE [LARGE SCALE GENOMIC DNA]</scope>
</reference>
<dbReference type="CDD" id="cd00037">
    <property type="entry name" value="CLECT"/>
    <property type="match status" value="1"/>
</dbReference>
<feature type="domain" description="Apple" evidence="3">
    <location>
        <begin position="6"/>
        <end position="84"/>
    </location>
</feature>
<keyword evidence="1" id="KW-1015">Disulfide bond</keyword>
<dbReference type="InterPro" id="IPR016186">
    <property type="entry name" value="C-type_lectin-like/link_sf"/>
</dbReference>